<evidence type="ECO:0000313" key="2">
    <source>
        <dbReference type="EMBL" id="MFC6823940.1"/>
    </source>
</evidence>
<keyword evidence="3" id="KW-1185">Reference proteome</keyword>
<proteinExistence type="predicted"/>
<evidence type="ECO:0000313" key="3">
    <source>
        <dbReference type="Proteomes" id="UP001596408"/>
    </source>
</evidence>
<evidence type="ECO:0008006" key="4">
    <source>
        <dbReference type="Google" id="ProtNLM"/>
    </source>
</evidence>
<sequence>MNRTTKAFLALTAVGHAAAAAWIRRDARARDADASPWDLLTAITGLFGLAGYLRSRRRAD</sequence>
<keyword evidence="1" id="KW-0472">Membrane</keyword>
<comment type="caution">
    <text evidence="2">The sequence shown here is derived from an EMBL/GenBank/DDBJ whole genome shotgun (WGS) entry which is preliminary data.</text>
</comment>
<keyword evidence="1" id="KW-0812">Transmembrane</keyword>
<dbReference type="Proteomes" id="UP001596408">
    <property type="component" value="Unassembled WGS sequence"/>
</dbReference>
<dbReference type="EMBL" id="JBHSXH010000009">
    <property type="protein sequence ID" value="MFC6823940.1"/>
    <property type="molecule type" value="Genomic_DNA"/>
</dbReference>
<dbReference type="RefSeq" id="WP_379692495.1">
    <property type="nucleotide sequence ID" value="NZ_JBHSXH010000009.1"/>
</dbReference>
<name>A0ABD5TTN2_9EURY</name>
<reference evidence="2 3" key="1">
    <citation type="journal article" date="2019" name="Int. J. Syst. Evol. Microbiol.">
        <title>The Global Catalogue of Microorganisms (GCM) 10K type strain sequencing project: providing services to taxonomists for standard genome sequencing and annotation.</title>
        <authorList>
            <consortium name="The Broad Institute Genomics Platform"/>
            <consortium name="The Broad Institute Genome Sequencing Center for Infectious Disease"/>
            <person name="Wu L."/>
            <person name="Ma J."/>
        </authorList>
    </citation>
    <scope>NUCLEOTIDE SEQUENCE [LARGE SCALE GENOMIC DNA]</scope>
    <source>
        <strain evidence="2 3">YIM 94188</strain>
    </source>
</reference>
<keyword evidence="1" id="KW-1133">Transmembrane helix</keyword>
<protein>
    <recommendedName>
        <fullName evidence="4">MYXO-CTERM domain-containing protein</fullName>
    </recommendedName>
</protein>
<gene>
    <name evidence="2" type="ORF">ACFQEV_02875</name>
</gene>
<dbReference type="AlphaFoldDB" id="A0ABD5TTN2"/>
<accession>A0ABD5TTN2</accession>
<feature type="transmembrane region" description="Helical" evidence="1">
    <location>
        <begin position="36"/>
        <end position="53"/>
    </location>
</feature>
<evidence type="ECO:0000256" key="1">
    <source>
        <dbReference type="SAM" id="Phobius"/>
    </source>
</evidence>
<organism evidence="2 3">
    <name type="scientific">Halopelagius fulvigenes</name>
    <dbReference type="NCBI Taxonomy" id="1198324"/>
    <lineage>
        <taxon>Archaea</taxon>
        <taxon>Methanobacteriati</taxon>
        <taxon>Methanobacteriota</taxon>
        <taxon>Stenosarchaea group</taxon>
        <taxon>Halobacteria</taxon>
        <taxon>Halobacteriales</taxon>
        <taxon>Haloferacaceae</taxon>
    </lineage>
</organism>